<sequence>MYKNQTKEFLQKKGIKSLYVSIDNKANKDRWKGFVTNKQLYGNHYLASEKLLEQIQKALYKSKVVTIPRYLLFDKNGNILSDNLPRPSGTEALKKEISNLLLKGNIDM</sequence>
<reference evidence="1" key="2">
    <citation type="submission" date="2023-04" db="EMBL/GenBank/DDBJ databases">
        <title>Paracnuella aquatica gen. nov., sp. nov., a member of the family Chitinophagaceae isolated from a hot spring.</title>
        <authorList>
            <person name="Wang C."/>
        </authorList>
    </citation>
    <scope>NUCLEOTIDE SEQUENCE</scope>
    <source>
        <strain evidence="1">LB-8</strain>
    </source>
</reference>
<reference evidence="1" key="1">
    <citation type="submission" date="2022-09" db="EMBL/GenBank/DDBJ databases">
        <authorList>
            <person name="Yuan C."/>
            <person name="Ke Z."/>
        </authorList>
    </citation>
    <scope>NUCLEOTIDE SEQUENCE</scope>
    <source>
        <strain evidence="1">LB-8</strain>
    </source>
</reference>
<dbReference type="SUPFAM" id="SSF52833">
    <property type="entry name" value="Thioredoxin-like"/>
    <property type="match status" value="1"/>
</dbReference>
<name>A0A9X3BFM8_9BACT</name>
<dbReference type="Proteomes" id="UP001155483">
    <property type="component" value="Unassembled WGS sequence"/>
</dbReference>
<proteinExistence type="predicted"/>
<dbReference type="EMBL" id="JAOTIF010000004">
    <property type="protein sequence ID" value="MCU7549234.1"/>
    <property type="molecule type" value="Genomic_DNA"/>
</dbReference>
<organism evidence="1 2">
    <name type="scientific">Paraflavisolibacter caeni</name>
    <dbReference type="NCBI Taxonomy" id="2982496"/>
    <lineage>
        <taxon>Bacteria</taxon>
        <taxon>Pseudomonadati</taxon>
        <taxon>Bacteroidota</taxon>
        <taxon>Chitinophagia</taxon>
        <taxon>Chitinophagales</taxon>
        <taxon>Chitinophagaceae</taxon>
        <taxon>Paraflavisolibacter</taxon>
    </lineage>
</organism>
<dbReference type="RefSeq" id="WP_279296674.1">
    <property type="nucleotide sequence ID" value="NZ_JAOTIF010000004.1"/>
</dbReference>
<keyword evidence="2" id="KW-1185">Reference proteome</keyword>
<dbReference type="AlphaFoldDB" id="A0A9X3BFM8"/>
<accession>A0A9X3BFM8</accession>
<dbReference type="Gene3D" id="3.40.30.10">
    <property type="entry name" value="Glutaredoxin"/>
    <property type="match status" value="1"/>
</dbReference>
<gene>
    <name evidence="1" type="ORF">OCK74_08910</name>
</gene>
<comment type="caution">
    <text evidence="1">The sequence shown here is derived from an EMBL/GenBank/DDBJ whole genome shotgun (WGS) entry which is preliminary data.</text>
</comment>
<evidence type="ECO:0000313" key="2">
    <source>
        <dbReference type="Proteomes" id="UP001155483"/>
    </source>
</evidence>
<dbReference type="InterPro" id="IPR036249">
    <property type="entry name" value="Thioredoxin-like_sf"/>
</dbReference>
<evidence type="ECO:0000313" key="1">
    <source>
        <dbReference type="EMBL" id="MCU7549234.1"/>
    </source>
</evidence>
<protein>
    <submittedName>
        <fullName evidence="1">Thioredoxin family protein</fullName>
    </submittedName>
</protein>